<evidence type="ECO:0000313" key="2">
    <source>
        <dbReference type="Proteomes" id="UP000230069"/>
    </source>
</evidence>
<proteinExistence type="predicted"/>
<evidence type="ECO:0000313" key="1">
    <source>
        <dbReference type="EMBL" id="PIA64237.1"/>
    </source>
</evidence>
<dbReference type="Proteomes" id="UP000230069">
    <property type="component" value="Unassembled WGS sequence"/>
</dbReference>
<reference evidence="1 2" key="1">
    <citation type="submission" date="2017-09" db="EMBL/GenBank/DDBJ databases">
        <title>WGS assembly of Aquilegia coerulea Goldsmith.</title>
        <authorList>
            <person name="Hodges S."/>
            <person name="Kramer E."/>
            <person name="Nordborg M."/>
            <person name="Tomkins J."/>
            <person name="Borevitz J."/>
            <person name="Derieg N."/>
            <person name="Yan J."/>
            <person name="Mihaltcheva S."/>
            <person name="Hayes R.D."/>
            <person name="Rokhsar D."/>
        </authorList>
    </citation>
    <scope>NUCLEOTIDE SEQUENCE [LARGE SCALE GENOMIC DNA]</scope>
    <source>
        <strain evidence="2">cv. Goldsmith</strain>
    </source>
</reference>
<gene>
    <name evidence="1" type="ORF">AQUCO_00100017v1</name>
</gene>
<sequence length="67" mass="7493">MLLQKHSSPCLRATSNLGLSNQFCTPPWMPTKRHGVLRRRKSSSLLMGVLFPVGGCSHKPPHMKHCL</sequence>
<name>A0A2G5F8H6_AQUCA</name>
<dbReference type="InParanoid" id="A0A2G5F8H6"/>
<accession>A0A2G5F8H6</accession>
<organism evidence="1 2">
    <name type="scientific">Aquilegia coerulea</name>
    <name type="common">Rocky mountain columbine</name>
    <dbReference type="NCBI Taxonomy" id="218851"/>
    <lineage>
        <taxon>Eukaryota</taxon>
        <taxon>Viridiplantae</taxon>
        <taxon>Streptophyta</taxon>
        <taxon>Embryophyta</taxon>
        <taxon>Tracheophyta</taxon>
        <taxon>Spermatophyta</taxon>
        <taxon>Magnoliopsida</taxon>
        <taxon>Ranunculales</taxon>
        <taxon>Ranunculaceae</taxon>
        <taxon>Thalictroideae</taxon>
        <taxon>Aquilegia</taxon>
    </lineage>
</organism>
<protein>
    <submittedName>
        <fullName evidence="1">Uncharacterized protein</fullName>
    </submittedName>
</protein>
<dbReference type="AlphaFoldDB" id="A0A2G5F8H6"/>
<dbReference type="EMBL" id="KZ305018">
    <property type="protein sequence ID" value="PIA64237.1"/>
    <property type="molecule type" value="Genomic_DNA"/>
</dbReference>
<keyword evidence="2" id="KW-1185">Reference proteome</keyword>